<comment type="caution">
    <text evidence="2">The sequence shown here is derived from an EMBL/GenBank/DDBJ whole genome shotgun (WGS) entry which is preliminary data.</text>
</comment>
<evidence type="ECO:0000313" key="2">
    <source>
        <dbReference type="EMBL" id="MBB1485301.1"/>
    </source>
</evidence>
<name>A0A839IK76_9GAMM</name>
<dbReference type="PANTHER" id="PTHR43792:SF1">
    <property type="entry name" value="N-ACETYLTRANSFERASE DOMAIN-CONTAINING PROTEIN"/>
    <property type="match status" value="1"/>
</dbReference>
<dbReference type="PROSITE" id="PS51186">
    <property type="entry name" value="GNAT"/>
    <property type="match status" value="1"/>
</dbReference>
<dbReference type="EMBL" id="JACJFM010000001">
    <property type="protein sequence ID" value="MBB1485301.1"/>
    <property type="molecule type" value="Genomic_DNA"/>
</dbReference>
<dbReference type="SUPFAM" id="SSF55729">
    <property type="entry name" value="Acyl-CoA N-acyltransferases (Nat)"/>
    <property type="match status" value="1"/>
</dbReference>
<keyword evidence="2" id="KW-0808">Transferase</keyword>
<dbReference type="Gene3D" id="3.40.630.30">
    <property type="match status" value="1"/>
</dbReference>
<protein>
    <submittedName>
        <fullName evidence="2">GNAT family N-acetyltransferase</fullName>
    </submittedName>
</protein>
<dbReference type="GO" id="GO:0016747">
    <property type="term" value="F:acyltransferase activity, transferring groups other than amino-acyl groups"/>
    <property type="evidence" value="ECO:0007669"/>
    <property type="project" value="InterPro"/>
</dbReference>
<dbReference type="RefSeq" id="WP_182807067.1">
    <property type="nucleotide sequence ID" value="NZ_JACJFM010000001.1"/>
</dbReference>
<sequence>MSEQVNKVNGMSDDFVAGVPVLETRRLMIRGFMLADLDDYIAMVSDSEVVRYVADGVPLNSEMAWQSLAYLMGHWQLAGMGLWALEDKVSGRVIGRAGIYNPPGWFGPELGWMLCRDYQGRGLASEAAESIMKWYGNCGVDNPLISVVHPDNKPALKLVKRLGGTFDEAVKVQDITALKFIYA</sequence>
<dbReference type="Pfam" id="PF13302">
    <property type="entry name" value="Acetyltransf_3"/>
    <property type="match status" value="1"/>
</dbReference>
<dbReference type="AlphaFoldDB" id="A0A839IK76"/>
<feature type="domain" description="N-acetyltransferase" evidence="1">
    <location>
        <begin position="27"/>
        <end position="183"/>
    </location>
</feature>
<proteinExistence type="predicted"/>
<keyword evidence="3" id="KW-1185">Reference proteome</keyword>
<evidence type="ECO:0000259" key="1">
    <source>
        <dbReference type="PROSITE" id="PS51186"/>
    </source>
</evidence>
<reference evidence="2 3" key="1">
    <citation type="submission" date="2020-08" db="EMBL/GenBank/DDBJ databases">
        <title>Oceanospirillum sp. nov. isolated from marine sediment.</title>
        <authorList>
            <person name="Ji X."/>
        </authorList>
    </citation>
    <scope>NUCLEOTIDE SEQUENCE [LARGE SCALE GENOMIC DNA]</scope>
    <source>
        <strain evidence="2 3">D5</strain>
    </source>
</reference>
<dbReference type="InterPro" id="IPR000182">
    <property type="entry name" value="GNAT_dom"/>
</dbReference>
<dbReference type="PANTHER" id="PTHR43792">
    <property type="entry name" value="GNAT FAMILY, PUTATIVE (AFU_ORTHOLOGUE AFUA_3G00765)-RELATED-RELATED"/>
    <property type="match status" value="1"/>
</dbReference>
<gene>
    <name evidence="2" type="ORF">H4O21_01530</name>
</gene>
<organism evidence="2 3">
    <name type="scientific">Oceanospirillum sediminis</name>
    <dbReference type="NCBI Taxonomy" id="2760088"/>
    <lineage>
        <taxon>Bacteria</taxon>
        <taxon>Pseudomonadati</taxon>
        <taxon>Pseudomonadota</taxon>
        <taxon>Gammaproteobacteria</taxon>
        <taxon>Oceanospirillales</taxon>
        <taxon>Oceanospirillaceae</taxon>
        <taxon>Oceanospirillum</taxon>
    </lineage>
</organism>
<dbReference type="InterPro" id="IPR051531">
    <property type="entry name" value="N-acetyltransferase"/>
</dbReference>
<dbReference type="InterPro" id="IPR016181">
    <property type="entry name" value="Acyl_CoA_acyltransferase"/>
</dbReference>
<accession>A0A839IK76</accession>
<evidence type="ECO:0000313" key="3">
    <source>
        <dbReference type="Proteomes" id="UP000565262"/>
    </source>
</evidence>
<dbReference type="Proteomes" id="UP000565262">
    <property type="component" value="Unassembled WGS sequence"/>
</dbReference>